<organism evidence="2 3">
    <name type="scientific">Ursidibacter maritimus</name>
    <dbReference type="NCBI Taxonomy" id="1331689"/>
    <lineage>
        <taxon>Bacteria</taxon>
        <taxon>Pseudomonadati</taxon>
        <taxon>Pseudomonadota</taxon>
        <taxon>Gammaproteobacteria</taxon>
        <taxon>Pasteurellales</taxon>
        <taxon>Pasteurellaceae</taxon>
        <taxon>Ursidibacter</taxon>
    </lineage>
</organism>
<dbReference type="AlphaFoldDB" id="A0A949WI93"/>
<dbReference type="EMBL" id="JABUMC010000005">
    <property type="protein sequence ID" value="MBV6546391.1"/>
    <property type="molecule type" value="Genomic_DNA"/>
</dbReference>
<evidence type="ECO:0000313" key="3">
    <source>
        <dbReference type="Proteomes" id="UP000732858"/>
    </source>
</evidence>
<evidence type="ECO:0000313" key="2">
    <source>
        <dbReference type="EMBL" id="MBV6546391.1"/>
    </source>
</evidence>
<evidence type="ECO:0000313" key="1">
    <source>
        <dbReference type="EMBL" id="MBV6531276.1"/>
    </source>
</evidence>
<sequence length="74" mass="9057">MSIKLFEQKEMRSVWDEDQEKWYFSIADVVEVLTEGIDPPAYWRKLKQRLKVEENETLTNCHSLKMRSYDEKMR</sequence>
<dbReference type="EMBL" id="JABULY010000001">
    <property type="protein sequence ID" value="MBV6531276.1"/>
    <property type="molecule type" value="Genomic_DNA"/>
</dbReference>
<protein>
    <recommendedName>
        <fullName evidence="5">Phage antirepressor protein</fullName>
    </recommendedName>
</protein>
<evidence type="ECO:0000313" key="4">
    <source>
        <dbReference type="Proteomes" id="UP001196379"/>
    </source>
</evidence>
<dbReference type="Proteomes" id="UP000732858">
    <property type="component" value="Unassembled WGS sequence"/>
</dbReference>
<dbReference type="GeneID" id="65549214"/>
<dbReference type="Proteomes" id="UP001196379">
    <property type="component" value="Unassembled WGS sequence"/>
</dbReference>
<dbReference type="RefSeq" id="WP_198303131.1">
    <property type="nucleotide sequence ID" value="NZ_JABULY010000001.1"/>
</dbReference>
<evidence type="ECO:0008006" key="5">
    <source>
        <dbReference type="Google" id="ProtNLM"/>
    </source>
</evidence>
<proteinExistence type="predicted"/>
<reference evidence="2 4" key="1">
    <citation type="journal article" date="2021" name="Mol. Ecol.">
        <title>Polar bear-adapted Ursidibacter maritimus are remarkably conserved after generations in captivity.</title>
        <authorList>
            <person name="Espinosa-Gongora C."/>
            <person name="Hansen M.J."/>
            <person name="Bertelsen M.F."/>
            <person name="Bojesen A.M."/>
        </authorList>
    </citation>
    <scope>NUCLEOTIDE SEQUENCE</scope>
    <source>
        <strain evidence="2">Pb43105x</strain>
        <strain evidence="1 4">Pb43106</strain>
    </source>
</reference>
<name>A0A949WI93_9PAST</name>
<accession>A0A949WI93</accession>
<keyword evidence="4" id="KW-1185">Reference proteome</keyword>
<gene>
    <name evidence="1" type="ORF">HT657_03820</name>
    <name evidence="2" type="ORF">HT672_03645</name>
</gene>
<comment type="caution">
    <text evidence="2">The sequence shown here is derived from an EMBL/GenBank/DDBJ whole genome shotgun (WGS) entry which is preliminary data.</text>
</comment>